<accession>A0A6A6UN25</accession>
<feature type="compositionally biased region" description="Polar residues" evidence="4">
    <location>
        <begin position="276"/>
        <end position="297"/>
    </location>
</feature>
<dbReference type="CDD" id="cd12263">
    <property type="entry name" value="RRM_ABT1_like"/>
    <property type="match status" value="1"/>
</dbReference>
<dbReference type="GO" id="GO:0000472">
    <property type="term" value="P:endonucleolytic cleavage to generate mature 5'-end of SSU-rRNA from (SSU-rRNA, 5.8S rRNA, LSU-rRNA)"/>
    <property type="evidence" value="ECO:0007669"/>
    <property type="project" value="TreeGrafter"/>
</dbReference>
<evidence type="ECO:0000256" key="3">
    <source>
        <dbReference type="ARBA" id="ARBA00023242"/>
    </source>
</evidence>
<evidence type="ECO:0000256" key="4">
    <source>
        <dbReference type="SAM" id="MobiDB-lite"/>
    </source>
</evidence>
<keyword evidence="3" id="KW-0539">Nucleus</keyword>
<dbReference type="GO" id="GO:0034462">
    <property type="term" value="P:small-subunit processome assembly"/>
    <property type="evidence" value="ECO:0007669"/>
    <property type="project" value="TreeGrafter"/>
</dbReference>
<feature type="compositionally biased region" description="Acidic residues" evidence="4">
    <location>
        <begin position="10"/>
        <end position="19"/>
    </location>
</feature>
<feature type="compositionally biased region" description="Basic and acidic residues" evidence="4">
    <location>
        <begin position="20"/>
        <end position="30"/>
    </location>
</feature>
<reference evidence="5" key="1">
    <citation type="journal article" date="2020" name="Stud. Mycol.">
        <title>101 Dothideomycetes genomes: a test case for predicting lifestyles and emergence of pathogens.</title>
        <authorList>
            <person name="Haridas S."/>
            <person name="Albert R."/>
            <person name="Binder M."/>
            <person name="Bloem J."/>
            <person name="Labutti K."/>
            <person name="Salamov A."/>
            <person name="Andreopoulos B."/>
            <person name="Baker S."/>
            <person name="Barry K."/>
            <person name="Bills G."/>
            <person name="Bluhm B."/>
            <person name="Cannon C."/>
            <person name="Castanera R."/>
            <person name="Culley D."/>
            <person name="Daum C."/>
            <person name="Ezra D."/>
            <person name="Gonzalez J."/>
            <person name="Henrissat B."/>
            <person name="Kuo A."/>
            <person name="Liang C."/>
            <person name="Lipzen A."/>
            <person name="Lutzoni F."/>
            <person name="Magnuson J."/>
            <person name="Mondo S."/>
            <person name="Nolan M."/>
            <person name="Ohm R."/>
            <person name="Pangilinan J."/>
            <person name="Park H.-J."/>
            <person name="Ramirez L."/>
            <person name="Alfaro M."/>
            <person name="Sun H."/>
            <person name="Tritt A."/>
            <person name="Yoshinaga Y."/>
            <person name="Zwiers L.-H."/>
            <person name="Turgeon B."/>
            <person name="Goodwin S."/>
            <person name="Spatafora J."/>
            <person name="Crous P."/>
            <person name="Grigoriev I."/>
        </authorList>
    </citation>
    <scope>NUCLEOTIDE SEQUENCE</scope>
    <source>
        <strain evidence="5">CBS 115976</strain>
    </source>
</reference>
<dbReference type="InterPro" id="IPR034353">
    <property type="entry name" value="ABT1/ESF2_RRM"/>
</dbReference>
<dbReference type="InterPro" id="IPR035979">
    <property type="entry name" value="RBD_domain_sf"/>
</dbReference>
<dbReference type="GO" id="GO:0003723">
    <property type="term" value="F:RNA binding"/>
    <property type="evidence" value="ECO:0007669"/>
    <property type="project" value="UniProtKB-KW"/>
</dbReference>
<feature type="compositionally biased region" description="Basic and acidic residues" evidence="4">
    <location>
        <begin position="218"/>
        <end position="253"/>
    </location>
</feature>
<dbReference type="OrthoDB" id="287393at2759"/>
<evidence type="ECO:0000313" key="6">
    <source>
        <dbReference type="Proteomes" id="UP000799302"/>
    </source>
</evidence>
<dbReference type="PANTHER" id="PTHR12311:SF7">
    <property type="entry name" value="ACTIVATOR OF BASAL TRANSCRIPTION 1"/>
    <property type="match status" value="1"/>
</dbReference>
<keyword evidence="6" id="KW-1185">Reference proteome</keyword>
<dbReference type="EMBL" id="MU004232">
    <property type="protein sequence ID" value="KAF2672478.1"/>
    <property type="molecule type" value="Genomic_DNA"/>
</dbReference>
<feature type="compositionally biased region" description="Basic and acidic residues" evidence="4">
    <location>
        <begin position="261"/>
        <end position="275"/>
    </location>
</feature>
<keyword evidence="2" id="KW-0694">RNA-binding</keyword>
<dbReference type="GO" id="GO:0000447">
    <property type="term" value="P:endonucleolytic cleavage in ITS1 to separate SSU-rRNA from 5.8S rRNA and LSU-rRNA from tricistronic rRNA transcript (SSU-rRNA, 5.8S rRNA, LSU-rRNA)"/>
    <property type="evidence" value="ECO:0007669"/>
    <property type="project" value="TreeGrafter"/>
</dbReference>
<sequence>MSSSKRNEWLEADLDDEESDSGHIDQEESRGQSLSHRSAKRRRVDDPIDEDISDYEHESETGETISSQQPERKPSALETIPKLKTTSKIDKKVAKVRDASSRSGVIYISRIPPFMKPHTIKKFLAPYAPSGLGRIFLTPEGFDSRQSRLRGGGNKKRTFEDGWVEFLSKKDAKITAETLNTRTIGGKKGGYYTDDVWNLKYLKGFKWHHLTEQIANENAERSARMRAEGASSRREMNEFLRNVDHSKIEDTRDQKRKAKAQKHDLSPSETKEAPKSSRTANEFQQNEPLTSKGSLKHSSPGAEQQLPGRLF</sequence>
<name>A0A6A6UN25_9PEZI</name>
<dbReference type="GO" id="GO:0000480">
    <property type="term" value="P:endonucleolytic cleavage in 5'-ETS of tricistronic rRNA transcript (SSU-rRNA, 5.8S rRNA, LSU-rRNA)"/>
    <property type="evidence" value="ECO:0007669"/>
    <property type="project" value="TreeGrafter"/>
</dbReference>
<feature type="region of interest" description="Disordered" evidence="4">
    <location>
        <begin position="218"/>
        <end position="311"/>
    </location>
</feature>
<organism evidence="5 6">
    <name type="scientific">Microthyrium microscopicum</name>
    <dbReference type="NCBI Taxonomy" id="703497"/>
    <lineage>
        <taxon>Eukaryota</taxon>
        <taxon>Fungi</taxon>
        <taxon>Dikarya</taxon>
        <taxon>Ascomycota</taxon>
        <taxon>Pezizomycotina</taxon>
        <taxon>Dothideomycetes</taxon>
        <taxon>Dothideomycetes incertae sedis</taxon>
        <taxon>Microthyriales</taxon>
        <taxon>Microthyriaceae</taxon>
        <taxon>Microthyrium</taxon>
    </lineage>
</organism>
<dbReference type="PANTHER" id="PTHR12311">
    <property type="entry name" value="ACTIVATOR OF BASAL TRANSCRIPTION 1"/>
    <property type="match status" value="1"/>
</dbReference>
<dbReference type="GO" id="GO:0005730">
    <property type="term" value="C:nucleolus"/>
    <property type="evidence" value="ECO:0007669"/>
    <property type="project" value="TreeGrafter"/>
</dbReference>
<dbReference type="AlphaFoldDB" id="A0A6A6UN25"/>
<dbReference type="SUPFAM" id="SSF54928">
    <property type="entry name" value="RNA-binding domain, RBD"/>
    <property type="match status" value="1"/>
</dbReference>
<evidence type="ECO:0000313" key="5">
    <source>
        <dbReference type="EMBL" id="KAF2672478.1"/>
    </source>
</evidence>
<dbReference type="InterPro" id="IPR039119">
    <property type="entry name" value="ABT1/Esf2"/>
</dbReference>
<evidence type="ECO:0000256" key="2">
    <source>
        <dbReference type="ARBA" id="ARBA00022884"/>
    </source>
</evidence>
<feature type="region of interest" description="Disordered" evidence="4">
    <location>
        <begin position="1"/>
        <end position="84"/>
    </location>
</feature>
<dbReference type="Proteomes" id="UP000799302">
    <property type="component" value="Unassembled WGS sequence"/>
</dbReference>
<proteinExistence type="predicted"/>
<comment type="subcellular location">
    <subcellularLocation>
        <location evidence="1">Nucleus</location>
    </subcellularLocation>
</comment>
<evidence type="ECO:0000256" key="1">
    <source>
        <dbReference type="ARBA" id="ARBA00004123"/>
    </source>
</evidence>
<protein>
    <submittedName>
        <fullName evidence="5">Uncharacterized protein</fullName>
    </submittedName>
</protein>
<gene>
    <name evidence="5" type="ORF">BT63DRAFT_369857</name>
</gene>